<protein>
    <recommendedName>
        <fullName evidence="3">DUF1850 domain-containing protein</fullName>
    </recommendedName>
</protein>
<accession>A0A7W5K2U7</accession>
<comment type="caution">
    <text evidence="1">The sequence shown here is derived from an EMBL/GenBank/DDBJ whole genome shotgun (WGS) entry which is preliminary data.</text>
</comment>
<evidence type="ECO:0000313" key="1">
    <source>
        <dbReference type="EMBL" id="MBB3330347.1"/>
    </source>
</evidence>
<dbReference type="EMBL" id="JACHZF010000007">
    <property type="protein sequence ID" value="MBB3330347.1"/>
    <property type="molecule type" value="Genomic_DNA"/>
</dbReference>
<dbReference type="AlphaFoldDB" id="A0A7W5K2U7"/>
<name>A0A7W5K2U7_9GAMM</name>
<dbReference type="Pfam" id="PF08905">
    <property type="entry name" value="DUF1850"/>
    <property type="match status" value="1"/>
</dbReference>
<sequence length="129" mass="13513">MAPFCLGLVTAAAAVVLPTATLTLGWRHSVEGSRWEEDYQALAGGVLITEARIEAFGAGMEPPATAVRLGRWWHYVPALGPLSAVHLANSDRVGGYTLCWAEGCRPLDGIVPRGQPVSLVSASCAADGQ</sequence>
<reference evidence="1 2" key="1">
    <citation type="submission" date="2020-08" db="EMBL/GenBank/DDBJ databases">
        <title>Genomic Encyclopedia of Archaeal and Bacterial Type Strains, Phase II (KMG-II): from individual species to whole genera.</title>
        <authorList>
            <person name="Goeker M."/>
        </authorList>
    </citation>
    <scope>NUCLEOTIDE SEQUENCE [LARGE SCALE GENOMIC DNA]</scope>
    <source>
        <strain evidence="1 2">5AG</strain>
    </source>
</reference>
<dbReference type="RefSeq" id="WP_183330463.1">
    <property type="nucleotide sequence ID" value="NZ_JACHZF010000007.1"/>
</dbReference>
<organism evidence="1 2">
    <name type="scientific">Halomonas campaniensis</name>
    <dbReference type="NCBI Taxonomy" id="213554"/>
    <lineage>
        <taxon>Bacteria</taxon>
        <taxon>Pseudomonadati</taxon>
        <taxon>Pseudomonadota</taxon>
        <taxon>Gammaproteobacteria</taxon>
        <taxon>Oceanospirillales</taxon>
        <taxon>Halomonadaceae</taxon>
        <taxon>Halomonas</taxon>
    </lineage>
</organism>
<evidence type="ECO:0008006" key="3">
    <source>
        <dbReference type="Google" id="ProtNLM"/>
    </source>
</evidence>
<gene>
    <name evidence="1" type="ORF">BDK63_001204</name>
</gene>
<evidence type="ECO:0000313" key="2">
    <source>
        <dbReference type="Proteomes" id="UP000553442"/>
    </source>
</evidence>
<dbReference type="Proteomes" id="UP000553442">
    <property type="component" value="Unassembled WGS sequence"/>
</dbReference>
<dbReference type="InterPro" id="IPR015001">
    <property type="entry name" value="DUF1850"/>
</dbReference>
<proteinExistence type="predicted"/>
<keyword evidence="2" id="KW-1185">Reference proteome</keyword>